<organism evidence="1 2">
    <name type="scientific">Acaulospora colombiana</name>
    <dbReference type="NCBI Taxonomy" id="27376"/>
    <lineage>
        <taxon>Eukaryota</taxon>
        <taxon>Fungi</taxon>
        <taxon>Fungi incertae sedis</taxon>
        <taxon>Mucoromycota</taxon>
        <taxon>Glomeromycotina</taxon>
        <taxon>Glomeromycetes</taxon>
        <taxon>Diversisporales</taxon>
        <taxon>Acaulosporaceae</taxon>
        <taxon>Acaulospora</taxon>
    </lineage>
</organism>
<sequence length="155" mass="17557">SWGIANSAWVNSLIRDVSNPSSNDPYFPTFRSFDWFAGHSWASGIFASQDGNNEESTSEDYNFYFAAKLWAQVSERSGGTVMRNLGKLMDVILAVESRAMQSYFLLEDENTVQPKAFLKNKVSGILWEDKLDHTTFFSQQTGNPDDSNYTYCAIF</sequence>
<dbReference type="Proteomes" id="UP000789525">
    <property type="component" value="Unassembled WGS sequence"/>
</dbReference>
<proteinExistence type="predicted"/>
<feature type="non-terminal residue" evidence="1">
    <location>
        <position position="1"/>
    </location>
</feature>
<keyword evidence="2" id="KW-1185">Reference proteome</keyword>
<comment type="caution">
    <text evidence="1">The sequence shown here is derived from an EMBL/GenBank/DDBJ whole genome shotgun (WGS) entry which is preliminary data.</text>
</comment>
<evidence type="ECO:0000313" key="2">
    <source>
        <dbReference type="Proteomes" id="UP000789525"/>
    </source>
</evidence>
<accession>A0ACA9N8E3</accession>
<protein>
    <submittedName>
        <fullName evidence="1">1821_t:CDS:1</fullName>
    </submittedName>
</protein>
<name>A0ACA9N8E3_9GLOM</name>
<evidence type="ECO:0000313" key="1">
    <source>
        <dbReference type="EMBL" id="CAG8639407.1"/>
    </source>
</evidence>
<gene>
    <name evidence="1" type="ORF">ACOLOM_LOCUS7887</name>
</gene>
<reference evidence="1" key="1">
    <citation type="submission" date="2021-06" db="EMBL/GenBank/DDBJ databases">
        <authorList>
            <person name="Kallberg Y."/>
            <person name="Tangrot J."/>
            <person name="Rosling A."/>
        </authorList>
    </citation>
    <scope>NUCLEOTIDE SEQUENCE</scope>
    <source>
        <strain evidence="1">CL356</strain>
    </source>
</reference>
<dbReference type="EMBL" id="CAJVPT010019135">
    <property type="protein sequence ID" value="CAG8639407.1"/>
    <property type="molecule type" value="Genomic_DNA"/>
</dbReference>